<proteinExistence type="predicted"/>
<accession>A0ABN6I107</accession>
<keyword evidence="2" id="KW-1185">Reference proteome</keyword>
<evidence type="ECO:0000313" key="1">
    <source>
        <dbReference type="EMBL" id="BCZ17238.1"/>
    </source>
</evidence>
<gene>
    <name evidence="1" type="ORF">NHP190003_05200</name>
</gene>
<dbReference type="Proteomes" id="UP000826775">
    <property type="component" value="Chromosome"/>
</dbReference>
<reference evidence="1 2" key="1">
    <citation type="submission" date="2021-07" db="EMBL/GenBank/DDBJ databases">
        <title>Novel Helicobacter sp. Isolated from a dog.</title>
        <authorList>
            <person name="Rimbara E."/>
            <person name="Suzuki M."/>
        </authorList>
    </citation>
    <scope>NUCLEOTIDE SEQUENCE [LARGE SCALE GENOMIC DNA]</scope>
    <source>
        <strain evidence="2">NHP19-003</strain>
    </source>
</reference>
<sequence length="70" mass="8003">MQSMGIQFGNFMEVLVKNLVAKEPCYEILKSSGQKKNKFRLLQNCGILDKQSHPHSKTLRSRLKLFGNPP</sequence>
<organism evidence="1 2">
    <name type="scientific">Helicobacter gastrocanis</name>
    <dbReference type="NCBI Taxonomy" id="2849641"/>
    <lineage>
        <taxon>Bacteria</taxon>
        <taxon>Pseudomonadati</taxon>
        <taxon>Campylobacterota</taxon>
        <taxon>Epsilonproteobacteria</taxon>
        <taxon>Campylobacterales</taxon>
        <taxon>Helicobacteraceae</taxon>
        <taxon>Helicobacter</taxon>
    </lineage>
</organism>
<dbReference type="EMBL" id="AP024814">
    <property type="protein sequence ID" value="BCZ17238.1"/>
    <property type="molecule type" value="Genomic_DNA"/>
</dbReference>
<evidence type="ECO:0000313" key="2">
    <source>
        <dbReference type="Proteomes" id="UP000826775"/>
    </source>
</evidence>
<name>A0ABN6I107_9HELI</name>
<protein>
    <submittedName>
        <fullName evidence="1">Uncharacterized protein</fullName>
    </submittedName>
</protein>